<evidence type="ECO:0000256" key="6">
    <source>
        <dbReference type="ARBA" id="ARBA00023136"/>
    </source>
</evidence>
<evidence type="ECO:0000256" key="1">
    <source>
        <dbReference type="ARBA" id="ARBA00004167"/>
    </source>
</evidence>
<evidence type="ECO:0000256" key="4">
    <source>
        <dbReference type="ARBA" id="ARBA00022968"/>
    </source>
</evidence>
<gene>
    <name evidence="9" type="ORF">Prudu_008920</name>
</gene>
<evidence type="ECO:0000256" key="5">
    <source>
        <dbReference type="ARBA" id="ARBA00022989"/>
    </source>
</evidence>
<dbReference type="GO" id="GO:0016020">
    <property type="term" value="C:membrane"/>
    <property type="evidence" value="ECO:0007669"/>
    <property type="project" value="UniProtKB-SubCell"/>
</dbReference>
<keyword evidence="4" id="KW-0735">Signal-anchor</keyword>
<keyword evidence="5" id="KW-1133">Transmembrane helix</keyword>
<feature type="domain" description="Trichome birefringence-like N-terminal" evidence="8">
    <location>
        <begin position="21"/>
        <end position="73"/>
    </location>
</feature>
<organism evidence="9">
    <name type="scientific">Prunus dulcis</name>
    <name type="common">Almond</name>
    <name type="synonym">Amygdalus dulcis</name>
    <dbReference type="NCBI Taxonomy" id="3755"/>
    <lineage>
        <taxon>Eukaryota</taxon>
        <taxon>Viridiplantae</taxon>
        <taxon>Streptophyta</taxon>
        <taxon>Embryophyta</taxon>
        <taxon>Tracheophyta</taxon>
        <taxon>Spermatophyta</taxon>
        <taxon>Magnoliopsida</taxon>
        <taxon>eudicotyledons</taxon>
        <taxon>Gunneridae</taxon>
        <taxon>Pentapetalae</taxon>
        <taxon>rosids</taxon>
        <taxon>fabids</taxon>
        <taxon>Rosales</taxon>
        <taxon>Rosaceae</taxon>
        <taxon>Amygdaloideae</taxon>
        <taxon>Amygdaleae</taxon>
        <taxon>Prunus</taxon>
    </lineage>
</organism>
<dbReference type="AlphaFoldDB" id="A0A4Y1R5M4"/>
<dbReference type="EMBL" id="AP019299">
    <property type="protein sequence ID" value="BBG99287.1"/>
    <property type="molecule type" value="Genomic_DNA"/>
</dbReference>
<proteinExistence type="inferred from homology"/>
<accession>A0A4Y1R5M4</accession>
<keyword evidence="6" id="KW-0472">Membrane</keyword>
<evidence type="ECO:0000313" key="9">
    <source>
        <dbReference type="EMBL" id="BBG99287.1"/>
    </source>
</evidence>
<dbReference type="InterPro" id="IPR025846">
    <property type="entry name" value="TBL_N"/>
</dbReference>
<dbReference type="PANTHER" id="PTHR32285">
    <property type="entry name" value="PROTEIN TRICHOME BIREFRINGENCE-LIKE 9-RELATED"/>
    <property type="match status" value="1"/>
</dbReference>
<comment type="similarity">
    <text evidence="2">Belongs to the PC-esterase family. TBL subfamily.</text>
</comment>
<sequence>TLVIVLSLLHHVHGDVTSTKGCDIFQGKWVYDASYPLYNSAKCSFIEKEFDCLKNGRPDKYYLKYRWQPTGCSLTRFNGQDFLQRFRGKSIMFVGDSLSLNQWQSLTCMLHTANPHTPYKLFRIGGLSTFTFPAYNVKVMFSRNAFLVDIIATKAGRVLKLDSIESGKMWKGIDFLIFNTWHWWLHSGRKQPWDLIQEGNRLYKDMDRLVAYKKGLNTWARWIDTNLDPKKTRVFFQGVSPDHNNGGDWGEPTAKHCEGQMRPVVGHQYPAGSHPAELVVERVLHSMSKPAYLLNVTTLSQLRKDGHPSVYGHGGHRDMDCSHWCLAGIGGVVSQYWVREQVNNAGSGCDLFHGEWVYDRSYPLYISTDCPFILKEFDCQKNGRPDNEYLKYRWKPTSCDLPRFDGRSFLGRFRGKRILFVGDSLSMNQWQSLTCLLHKSVPEANYTLSKVGGVSTFKFPAYDVSIVLSRDAFLVDVVNESNGRVLMLDSIQNGSYWRTFDVLVFNTWHWWLHTGRKQPWAEVRYGVNNVHNDIDRMKAYEKALTTWARWVESSVDPSKTKVFFQGVSPDHMRSREWGDNAKSETCFGQTAPVLGTQYPGGSHPAQVILERVLRTMSKPVYLLNITTLSQLRKDGHPSFYGFGGRRSIDCTHWCLPGIPDSWNQILFAALFQ</sequence>
<dbReference type="InterPro" id="IPR029962">
    <property type="entry name" value="TBL"/>
</dbReference>
<protein>
    <submittedName>
        <fullName evidence="9">TRICHOME BIREFRINGENCE-LIKE 43</fullName>
    </submittedName>
</protein>
<evidence type="ECO:0000259" key="7">
    <source>
        <dbReference type="Pfam" id="PF13839"/>
    </source>
</evidence>
<feature type="domain" description="Trichome birefringence-like C-terminal" evidence="7">
    <location>
        <begin position="74"/>
        <end position="329"/>
    </location>
</feature>
<reference evidence="9" key="1">
    <citation type="journal article" date="2019" name="Science">
        <title>Mutation of a bHLH transcription factor allowed almond domestication.</title>
        <authorList>
            <person name="Sanchez-Perez R."/>
            <person name="Pavan S."/>
            <person name="Mazzeo R."/>
            <person name="Moldovan C."/>
            <person name="Aiese Cigliano R."/>
            <person name="Del Cueto J."/>
            <person name="Ricciardi F."/>
            <person name="Lotti C."/>
            <person name="Ricciardi L."/>
            <person name="Dicenta F."/>
            <person name="Lopez-Marques R.L."/>
            <person name="Lindberg Moller B."/>
        </authorList>
    </citation>
    <scope>NUCLEOTIDE SEQUENCE</scope>
</reference>
<feature type="domain" description="Trichome birefringence-like N-terminal" evidence="8">
    <location>
        <begin position="348"/>
        <end position="400"/>
    </location>
</feature>
<feature type="domain" description="Trichome birefringence-like C-terminal" evidence="7">
    <location>
        <begin position="401"/>
        <end position="668"/>
    </location>
</feature>
<evidence type="ECO:0000256" key="2">
    <source>
        <dbReference type="ARBA" id="ARBA00007727"/>
    </source>
</evidence>
<evidence type="ECO:0000259" key="8">
    <source>
        <dbReference type="Pfam" id="PF14416"/>
    </source>
</evidence>
<dbReference type="InterPro" id="IPR026057">
    <property type="entry name" value="TBL_C"/>
</dbReference>
<keyword evidence="3" id="KW-0812">Transmembrane</keyword>
<name>A0A4Y1R5M4_PRUDU</name>
<comment type="subcellular location">
    <subcellularLocation>
        <location evidence="1">Membrane</location>
        <topology evidence="1">Single-pass membrane protein</topology>
    </subcellularLocation>
</comment>
<evidence type="ECO:0000256" key="3">
    <source>
        <dbReference type="ARBA" id="ARBA00022692"/>
    </source>
</evidence>
<dbReference type="PANTHER" id="PTHR32285:SF149">
    <property type="entry name" value="TRICHOME BIREFRINGENCE-LIKE N-TERMINAL DOMAIN-CONTAINING PROTEIN"/>
    <property type="match status" value="1"/>
</dbReference>
<dbReference type="GO" id="GO:0016413">
    <property type="term" value="F:O-acetyltransferase activity"/>
    <property type="evidence" value="ECO:0007669"/>
    <property type="project" value="InterPro"/>
</dbReference>
<dbReference type="Pfam" id="PF13839">
    <property type="entry name" value="PC-Esterase"/>
    <property type="match status" value="2"/>
</dbReference>
<dbReference type="GO" id="GO:0005794">
    <property type="term" value="C:Golgi apparatus"/>
    <property type="evidence" value="ECO:0007669"/>
    <property type="project" value="TreeGrafter"/>
</dbReference>
<feature type="non-terminal residue" evidence="9">
    <location>
        <position position="1"/>
    </location>
</feature>
<dbReference type="Pfam" id="PF14416">
    <property type="entry name" value="PMR5N"/>
    <property type="match status" value="2"/>
</dbReference>